<organism evidence="1 2">
    <name type="scientific">Marinobacter subterrani</name>
    <dbReference type="NCBI Taxonomy" id="1658765"/>
    <lineage>
        <taxon>Bacteria</taxon>
        <taxon>Pseudomonadati</taxon>
        <taxon>Pseudomonadota</taxon>
        <taxon>Gammaproteobacteria</taxon>
        <taxon>Pseudomonadales</taxon>
        <taxon>Marinobacteraceae</taxon>
        <taxon>Marinobacter</taxon>
    </lineage>
</organism>
<protein>
    <submittedName>
        <fullName evidence="1">Putative polyhydroxyalkanoic acid system protein</fullName>
    </submittedName>
</protein>
<comment type="caution">
    <text evidence="1">The sequence shown here is derived from an EMBL/GenBank/DDBJ whole genome shotgun (WGS) entry which is preliminary data.</text>
</comment>
<dbReference type="AlphaFoldDB" id="A0A0J7JF01"/>
<dbReference type="STRING" id="1658765.Msub_12692"/>
<dbReference type="Pfam" id="PF09650">
    <property type="entry name" value="PHA_gran_rgn"/>
    <property type="match status" value="1"/>
</dbReference>
<gene>
    <name evidence="1" type="ORF">Msub_12692</name>
</gene>
<name>A0A0J7JF01_9GAMM</name>
<dbReference type="OrthoDB" id="287584at2"/>
<evidence type="ECO:0000313" key="1">
    <source>
        <dbReference type="EMBL" id="KMQ76479.1"/>
    </source>
</evidence>
<dbReference type="NCBIfam" id="TIGR02610">
    <property type="entry name" value="PHA_gran_rgn"/>
    <property type="match status" value="1"/>
</dbReference>
<keyword evidence="2" id="KW-1185">Reference proteome</keyword>
<proteinExistence type="predicted"/>
<sequence>MSVIDVHRPHTLDKDHARQAAETLAQDLSRQFDVHYQWEGDHLKFKRSGVKGHLNITPTDLHIHLELGMMLRPFKSRIEQEIHSQLDQISKA</sequence>
<dbReference type="PATRIC" id="fig|1658765.3.peg.2714"/>
<reference evidence="1 2" key="1">
    <citation type="submission" date="2015-06" db="EMBL/GenBank/DDBJ databases">
        <title>Marinobacter subterrani, a genetically tractable neutrophilic iron-oxidizing strain isolated from the Soudan Iron Mine.</title>
        <authorList>
            <person name="Bonis B.M."/>
            <person name="Gralnick J.A."/>
        </authorList>
    </citation>
    <scope>NUCLEOTIDE SEQUENCE [LARGE SCALE GENOMIC DNA]</scope>
    <source>
        <strain evidence="1 2">JG233</strain>
    </source>
</reference>
<dbReference type="EMBL" id="LFBU01000001">
    <property type="protein sequence ID" value="KMQ76479.1"/>
    <property type="molecule type" value="Genomic_DNA"/>
</dbReference>
<dbReference type="RefSeq" id="WP_048496437.1">
    <property type="nucleotide sequence ID" value="NZ_JADQCF010000069.1"/>
</dbReference>
<accession>A0A0J7JF01</accession>
<dbReference type="InterPro" id="IPR013433">
    <property type="entry name" value="PHA_gran_rgn"/>
</dbReference>
<evidence type="ECO:0000313" key="2">
    <source>
        <dbReference type="Proteomes" id="UP000036102"/>
    </source>
</evidence>
<dbReference type="Proteomes" id="UP000036102">
    <property type="component" value="Unassembled WGS sequence"/>
</dbReference>